<gene>
    <name evidence="2" type="ORF">IW261DRAFT_1424019</name>
</gene>
<keyword evidence="3" id="KW-1185">Reference proteome</keyword>
<protein>
    <submittedName>
        <fullName evidence="2">Uncharacterized protein</fullName>
    </submittedName>
</protein>
<reference evidence="2" key="1">
    <citation type="submission" date="2023-06" db="EMBL/GenBank/DDBJ databases">
        <authorList>
            <consortium name="Lawrence Berkeley National Laboratory"/>
            <person name="Ahrendt S."/>
            <person name="Sahu N."/>
            <person name="Indic B."/>
            <person name="Wong-Bajracharya J."/>
            <person name="Merenyi Z."/>
            <person name="Ke H.-M."/>
            <person name="Monk M."/>
            <person name="Kocsube S."/>
            <person name="Drula E."/>
            <person name="Lipzen A."/>
            <person name="Balint B."/>
            <person name="Henrissat B."/>
            <person name="Andreopoulos B."/>
            <person name="Martin F.M."/>
            <person name="Harder C.B."/>
            <person name="Rigling D."/>
            <person name="Ford K.L."/>
            <person name="Foster G.D."/>
            <person name="Pangilinan J."/>
            <person name="Papanicolaou A."/>
            <person name="Barry K."/>
            <person name="LaButti K."/>
            <person name="Viragh M."/>
            <person name="Koriabine M."/>
            <person name="Yan M."/>
            <person name="Riley R."/>
            <person name="Champramary S."/>
            <person name="Plett K.L."/>
            <person name="Tsai I.J."/>
            <person name="Slot J."/>
            <person name="Sipos G."/>
            <person name="Plett J."/>
            <person name="Nagy L.G."/>
            <person name="Grigoriev I.V."/>
        </authorList>
    </citation>
    <scope>NUCLEOTIDE SEQUENCE</scope>
    <source>
        <strain evidence="2">ICMP 16352</strain>
    </source>
</reference>
<sequence>MFARLLLGTRLFSFKKLFPLPQFHYQRGHWSHLQLDRFQQVQQHGAFTVFVQGASAESIAICKQLFSLCRRISFSLQVVVNQFATSAQVLQQLSTCGYIPYDNEGLLMLTTSAGCVLLPGESLLNAGLGALSHLWLQIHVLGGARQDESNITANESNPAGEVSGKRRCLPAGQVTDPSNIGELQLSSHQQAHEAAKSTSQEAEGSSSTWKCQADDVASDIEDVEEVGTPGGLFSKGKKHQRKHTKKSAGQAADLLQPAEIDANGMLKDIDVQEIVEITEAPSKHNKIRDVKYFFGQPYVDSDRRRVHNCSLCIKKAGAPKAKMTVKNRRLPK</sequence>
<feature type="region of interest" description="Disordered" evidence="1">
    <location>
        <begin position="226"/>
        <end position="250"/>
    </location>
</feature>
<name>A0AA39NW66_9AGAR</name>
<organism evidence="2 3">
    <name type="scientific">Armillaria novae-zelandiae</name>
    <dbReference type="NCBI Taxonomy" id="153914"/>
    <lineage>
        <taxon>Eukaryota</taxon>
        <taxon>Fungi</taxon>
        <taxon>Dikarya</taxon>
        <taxon>Basidiomycota</taxon>
        <taxon>Agaricomycotina</taxon>
        <taxon>Agaricomycetes</taxon>
        <taxon>Agaricomycetidae</taxon>
        <taxon>Agaricales</taxon>
        <taxon>Marasmiineae</taxon>
        <taxon>Physalacriaceae</taxon>
        <taxon>Armillaria</taxon>
    </lineage>
</organism>
<evidence type="ECO:0000313" key="2">
    <source>
        <dbReference type="EMBL" id="KAK0472866.1"/>
    </source>
</evidence>
<evidence type="ECO:0000256" key="1">
    <source>
        <dbReference type="SAM" id="MobiDB-lite"/>
    </source>
</evidence>
<dbReference type="Proteomes" id="UP001175227">
    <property type="component" value="Unassembled WGS sequence"/>
</dbReference>
<dbReference type="AlphaFoldDB" id="A0AA39NW66"/>
<feature type="region of interest" description="Disordered" evidence="1">
    <location>
        <begin position="186"/>
        <end position="211"/>
    </location>
</feature>
<accession>A0AA39NW66</accession>
<feature type="compositionally biased region" description="Polar residues" evidence="1">
    <location>
        <begin position="196"/>
        <end position="210"/>
    </location>
</feature>
<proteinExistence type="predicted"/>
<evidence type="ECO:0000313" key="3">
    <source>
        <dbReference type="Proteomes" id="UP001175227"/>
    </source>
</evidence>
<feature type="compositionally biased region" description="Basic residues" evidence="1">
    <location>
        <begin position="235"/>
        <end position="246"/>
    </location>
</feature>
<dbReference type="EMBL" id="JAUEPR010000037">
    <property type="protein sequence ID" value="KAK0472866.1"/>
    <property type="molecule type" value="Genomic_DNA"/>
</dbReference>
<feature type="region of interest" description="Disordered" evidence="1">
    <location>
        <begin position="149"/>
        <end position="173"/>
    </location>
</feature>
<comment type="caution">
    <text evidence="2">The sequence shown here is derived from an EMBL/GenBank/DDBJ whole genome shotgun (WGS) entry which is preliminary data.</text>
</comment>